<organism evidence="1 2">
    <name type="scientific">Streptomyces halobius</name>
    <dbReference type="NCBI Taxonomy" id="2879846"/>
    <lineage>
        <taxon>Bacteria</taxon>
        <taxon>Bacillati</taxon>
        <taxon>Actinomycetota</taxon>
        <taxon>Actinomycetes</taxon>
        <taxon>Kitasatosporales</taxon>
        <taxon>Streptomycetaceae</taxon>
        <taxon>Streptomyces</taxon>
    </lineage>
</organism>
<sequence length="223" mass="24968">MRVQDIRIGETYQVKVPQRLPPALRTRHPRTRTGFAADMRLHQRRGDRFDITVTDIAPEAATVDGYEALTTNRATLRLTAEQAELLELPAGPAYEIDGFITDTDGNEAILDATVTYTALPAVWLRPLEEPVRIAPGTARFHRARVQAQATGMTVQDVTRAAQDAQEHQRDVAGQALDSYRAEQWLRIAEVQHQEWRRISALMTDTAMKTYAPQSDPEAVPPDS</sequence>
<accession>A0ABY4M185</accession>
<proteinExistence type="predicted"/>
<dbReference type="Proteomes" id="UP000830115">
    <property type="component" value="Chromosome"/>
</dbReference>
<evidence type="ECO:0000313" key="2">
    <source>
        <dbReference type="Proteomes" id="UP000830115"/>
    </source>
</evidence>
<name>A0ABY4M185_9ACTN</name>
<gene>
    <name evidence="1" type="ORF">K9S39_05985</name>
</gene>
<keyword evidence="2" id="KW-1185">Reference proteome</keyword>
<protein>
    <submittedName>
        <fullName evidence="1">Uncharacterized protein</fullName>
    </submittedName>
</protein>
<dbReference type="RefSeq" id="WP_248862310.1">
    <property type="nucleotide sequence ID" value="NZ_CP086322.1"/>
</dbReference>
<dbReference type="EMBL" id="CP086322">
    <property type="protein sequence ID" value="UQA91485.1"/>
    <property type="molecule type" value="Genomic_DNA"/>
</dbReference>
<evidence type="ECO:0000313" key="1">
    <source>
        <dbReference type="EMBL" id="UQA91485.1"/>
    </source>
</evidence>
<reference evidence="1" key="1">
    <citation type="submission" date="2021-10" db="EMBL/GenBank/DDBJ databases">
        <title>Streptomyces nigrumlapis sp.nov.,an antimicrobial producing actinobacterium isolated from Black Gobi rocks.</title>
        <authorList>
            <person name="Wen Y."/>
            <person name="Zhang W."/>
            <person name="Liu X.G."/>
        </authorList>
    </citation>
    <scope>NUCLEOTIDE SEQUENCE</scope>
    <source>
        <strain evidence="1">ST13-2-2</strain>
    </source>
</reference>